<sequence length="60" mass="6184">MRRIMRVLSVAAALATAVGYGIDQSGPTAESADSLNPAASGAFYGDSAWGRTMTPYTGPF</sequence>
<keyword evidence="1" id="KW-0732">Signal</keyword>
<feature type="chain" id="PRO_5038893690" evidence="1">
    <location>
        <begin position="22"/>
        <end position="60"/>
    </location>
</feature>
<gene>
    <name evidence="2" type="ORF">SL103_26575</name>
</gene>
<name>A0A1D7VRG6_9ACTN</name>
<keyword evidence="3" id="KW-1185">Reference proteome</keyword>
<feature type="signal peptide" evidence="1">
    <location>
        <begin position="1"/>
        <end position="21"/>
    </location>
</feature>
<dbReference type="KEGG" id="slc:SL103_26575"/>
<evidence type="ECO:0000313" key="2">
    <source>
        <dbReference type="EMBL" id="AOP49339.1"/>
    </source>
</evidence>
<protein>
    <submittedName>
        <fullName evidence="2">Uncharacterized protein</fullName>
    </submittedName>
</protein>
<dbReference type="Proteomes" id="UP000094094">
    <property type="component" value="Chromosome"/>
</dbReference>
<dbReference type="OrthoDB" id="9964782at2"/>
<dbReference type="EMBL" id="CP017157">
    <property type="protein sequence ID" value="AOP49339.1"/>
    <property type="molecule type" value="Genomic_DNA"/>
</dbReference>
<evidence type="ECO:0000256" key="1">
    <source>
        <dbReference type="SAM" id="SignalP"/>
    </source>
</evidence>
<dbReference type="AlphaFoldDB" id="A0A1D7VRG6"/>
<evidence type="ECO:0000313" key="3">
    <source>
        <dbReference type="Proteomes" id="UP000094094"/>
    </source>
</evidence>
<accession>A0A1D7VRG6</accession>
<proteinExistence type="predicted"/>
<organism evidence="2 3">
    <name type="scientific">Streptomyces lydicus</name>
    <dbReference type="NCBI Taxonomy" id="47763"/>
    <lineage>
        <taxon>Bacteria</taxon>
        <taxon>Bacillati</taxon>
        <taxon>Actinomycetota</taxon>
        <taxon>Actinomycetes</taxon>
        <taxon>Kitasatosporales</taxon>
        <taxon>Streptomycetaceae</taxon>
        <taxon>Streptomyces</taxon>
    </lineage>
</organism>
<reference evidence="2 3" key="1">
    <citation type="submission" date="2016-09" db="EMBL/GenBank/DDBJ databases">
        <title>Complete genome sequencing of Streptomyces lydicus 103 and metabolic pathways analysis of antibiotic biosynthesis.</title>
        <authorList>
            <person name="Jia N."/>
            <person name="Ding M.-Z."/>
            <person name="Gao F."/>
            <person name="Yuan Y.-J."/>
        </authorList>
    </citation>
    <scope>NUCLEOTIDE SEQUENCE [LARGE SCALE GENOMIC DNA]</scope>
    <source>
        <strain evidence="2 3">103</strain>
    </source>
</reference>